<evidence type="ECO:0000256" key="3">
    <source>
        <dbReference type="SAM" id="MobiDB-lite"/>
    </source>
</evidence>
<feature type="domain" description="CBS" evidence="5">
    <location>
        <begin position="35"/>
        <end position="93"/>
    </location>
</feature>
<protein>
    <recommendedName>
        <fullName evidence="5">CBS domain-containing protein</fullName>
    </recommendedName>
</protein>
<feature type="domain" description="CBS" evidence="5">
    <location>
        <begin position="102"/>
        <end position="163"/>
    </location>
</feature>
<name>A0A8J3CUD5_9PROT</name>
<dbReference type="Gene3D" id="3.10.580.10">
    <property type="entry name" value="CBS-domain"/>
    <property type="match status" value="1"/>
</dbReference>
<proteinExistence type="predicted"/>
<dbReference type="PROSITE" id="PS51371">
    <property type="entry name" value="CBS"/>
    <property type="match status" value="2"/>
</dbReference>
<keyword evidence="4" id="KW-0812">Transmembrane</keyword>
<accession>A0A8J3CUD5</accession>
<keyword evidence="4" id="KW-0472">Membrane</keyword>
<dbReference type="Proteomes" id="UP000634004">
    <property type="component" value="Unassembled WGS sequence"/>
</dbReference>
<dbReference type="PANTHER" id="PTHR43080">
    <property type="entry name" value="CBS DOMAIN-CONTAINING PROTEIN CBSX3, MITOCHONDRIAL"/>
    <property type="match status" value="1"/>
</dbReference>
<evidence type="ECO:0000313" key="6">
    <source>
        <dbReference type="EMBL" id="GHB04914.1"/>
    </source>
</evidence>
<dbReference type="SUPFAM" id="SSF54631">
    <property type="entry name" value="CBS-domain pair"/>
    <property type="match status" value="1"/>
</dbReference>
<evidence type="ECO:0000313" key="7">
    <source>
        <dbReference type="Proteomes" id="UP000634004"/>
    </source>
</evidence>
<keyword evidence="1 2" id="KW-0129">CBS domain</keyword>
<evidence type="ECO:0000256" key="4">
    <source>
        <dbReference type="SAM" id="Phobius"/>
    </source>
</evidence>
<sequence length="196" mass="21928">MPSRIKSIELEEDQKRMKKANPRPGNRLMDRPEYASKLTPLTFTESTTVLDAAAAMTKKNYGSVIVVDDDNRVIGVVTERDVMNKLVVSGLDAETTALSAIMTENPRTAKETDDLIDWLRIMSNERFRRLPVVDDQGRIKAVFTQGDFVSYTWPDLLYQMRSIATATITKNFGVFLIAGGIALYTVIVLLAVGFFT</sequence>
<reference evidence="6" key="1">
    <citation type="journal article" date="2014" name="Int. J. Syst. Evol. Microbiol.">
        <title>Complete genome sequence of Corynebacterium casei LMG S-19264T (=DSM 44701T), isolated from a smear-ripened cheese.</title>
        <authorList>
            <consortium name="US DOE Joint Genome Institute (JGI-PGF)"/>
            <person name="Walter F."/>
            <person name="Albersmeier A."/>
            <person name="Kalinowski J."/>
            <person name="Ruckert C."/>
        </authorList>
    </citation>
    <scope>NUCLEOTIDE SEQUENCE</scope>
    <source>
        <strain evidence="6">KCTC 32513</strain>
    </source>
</reference>
<dbReference type="InterPro" id="IPR046342">
    <property type="entry name" value="CBS_dom_sf"/>
</dbReference>
<dbReference type="PANTHER" id="PTHR43080:SF2">
    <property type="entry name" value="CBS DOMAIN-CONTAINING PROTEIN"/>
    <property type="match status" value="1"/>
</dbReference>
<evidence type="ECO:0000259" key="5">
    <source>
        <dbReference type="PROSITE" id="PS51371"/>
    </source>
</evidence>
<dbReference type="Pfam" id="PF00571">
    <property type="entry name" value="CBS"/>
    <property type="match status" value="2"/>
</dbReference>
<feature type="region of interest" description="Disordered" evidence="3">
    <location>
        <begin position="1"/>
        <end position="31"/>
    </location>
</feature>
<reference evidence="6" key="2">
    <citation type="submission" date="2020-09" db="EMBL/GenBank/DDBJ databases">
        <authorList>
            <person name="Sun Q."/>
            <person name="Kim S."/>
        </authorList>
    </citation>
    <scope>NUCLEOTIDE SEQUENCE</scope>
    <source>
        <strain evidence="6">KCTC 32513</strain>
    </source>
</reference>
<keyword evidence="7" id="KW-1185">Reference proteome</keyword>
<dbReference type="AlphaFoldDB" id="A0A8J3CUD5"/>
<dbReference type="InterPro" id="IPR000644">
    <property type="entry name" value="CBS_dom"/>
</dbReference>
<keyword evidence="4" id="KW-1133">Transmembrane helix</keyword>
<gene>
    <name evidence="6" type="ORF">GCM10009069_29320</name>
</gene>
<evidence type="ECO:0000256" key="2">
    <source>
        <dbReference type="PROSITE-ProRule" id="PRU00703"/>
    </source>
</evidence>
<evidence type="ECO:0000256" key="1">
    <source>
        <dbReference type="ARBA" id="ARBA00023122"/>
    </source>
</evidence>
<dbReference type="EMBL" id="BMZH01000023">
    <property type="protein sequence ID" value="GHB04914.1"/>
    <property type="molecule type" value="Genomic_DNA"/>
</dbReference>
<comment type="caution">
    <text evidence="6">The sequence shown here is derived from an EMBL/GenBank/DDBJ whole genome shotgun (WGS) entry which is preliminary data.</text>
</comment>
<feature type="transmembrane region" description="Helical" evidence="4">
    <location>
        <begin position="172"/>
        <end position="195"/>
    </location>
</feature>
<organism evidence="6 7">
    <name type="scientific">Algimonas arctica</name>
    <dbReference type="NCBI Taxonomy" id="1479486"/>
    <lineage>
        <taxon>Bacteria</taxon>
        <taxon>Pseudomonadati</taxon>
        <taxon>Pseudomonadota</taxon>
        <taxon>Alphaproteobacteria</taxon>
        <taxon>Maricaulales</taxon>
        <taxon>Robiginitomaculaceae</taxon>
        <taxon>Algimonas</taxon>
    </lineage>
</organism>
<dbReference type="InterPro" id="IPR051257">
    <property type="entry name" value="Diverse_CBS-Domain"/>
</dbReference>
<feature type="compositionally biased region" description="Basic and acidic residues" evidence="3">
    <location>
        <begin position="1"/>
        <end position="15"/>
    </location>
</feature>
<dbReference type="SMART" id="SM00116">
    <property type="entry name" value="CBS"/>
    <property type="match status" value="2"/>
</dbReference>